<feature type="domain" description="Glycosyl transferase family 1" evidence="1">
    <location>
        <begin position="199"/>
        <end position="351"/>
    </location>
</feature>
<dbReference type="Proteomes" id="UP000824281">
    <property type="component" value="Chromosome"/>
</dbReference>
<name>A0ABX8ZPT2_9SPHN</name>
<protein>
    <submittedName>
        <fullName evidence="2">Glycosyltransferase</fullName>
    </submittedName>
</protein>
<dbReference type="InterPro" id="IPR001296">
    <property type="entry name" value="Glyco_trans_1"/>
</dbReference>
<accession>A0ABX8ZPT2</accession>
<proteinExistence type="predicted"/>
<evidence type="ECO:0000259" key="1">
    <source>
        <dbReference type="Pfam" id="PF00534"/>
    </source>
</evidence>
<evidence type="ECO:0000313" key="2">
    <source>
        <dbReference type="EMBL" id="QZD89193.1"/>
    </source>
</evidence>
<dbReference type="PANTHER" id="PTHR45947">
    <property type="entry name" value="SULFOQUINOVOSYL TRANSFERASE SQD2"/>
    <property type="match status" value="1"/>
</dbReference>
<dbReference type="Gene3D" id="3.40.50.2000">
    <property type="entry name" value="Glycogen Phosphorylase B"/>
    <property type="match status" value="2"/>
</dbReference>
<dbReference type="SUPFAM" id="SSF53756">
    <property type="entry name" value="UDP-Glycosyltransferase/glycogen phosphorylase"/>
    <property type="match status" value="1"/>
</dbReference>
<dbReference type="CDD" id="cd03801">
    <property type="entry name" value="GT4_PimA-like"/>
    <property type="match status" value="1"/>
</dbReference>
<reference evidence="2 3" key="1">
    <citation type="submission" date="2021-08" db="EMBL/GenBank/DDBJ databases">
        <title>Comparative Genomics Analysis of the Genus Qipengyuania Reveals Extensive Genetic Diversity and Metabolic Versatility, Including the Description of Fifteen Novel Species.</title>
        <authorList>
            <person name="Liu Y."/>
        </authorList>
    </citation>
    <scope>NUCLEOTIDE SEQUENCE [LARGE SCALE GENOMIC DNA]</scope>
    <source>
        <strain evidence="2 3">1NDH13</strain>
    </source>
</reference>
<evidence type="ECO:0000313" key="3">
    <source>
        <dbReference type="Proteomes" id="UP000824281"/>
    </source>
</evidence>
<dbReference type="Pfam" id="PF00534">
    <property type="entry name" value="Glycos_transf_1"/>
    <property type="match status" value="1"/>
</dbReference>
<organism evidence="2 3">
    <name type="scientific">Qipengyuania aurantiaca</name>
    <dbReference type="NCBI Taxonomy" id="2867233"/>
    <lineage>
        <taxon>Bacteria</taxon>
        <taxon>Pseudomonadati</taxon>
        <taxon>Pseudomonadota</taxon>
        <taxon>Alphaproteobacteria</taxon>
        <taxon>Sphingomonadales</taxon>
        <taxon>Erythrobacteraceae</taxon>
        <taxon>Qipengyuania</taxon>
    </lineage>
</organism>
<dbReference type="InterPro" id="IPR050194">
    <property type="entry name" value="Glycosyltransferase_grp1"/>
</dbReference>
<dbReference type="RefSeq" id="WP_221424696.1">
    <property type="nucleotide sequence ID" value="NZ_CP081295.1"/>
</dbReference>
<gene>
    <name evidence="2" type="ORF">K3148_10145</name>
</gene>
<dbReference type="EMBL" id="CP081295">
    <property type="protein sequence ID" value="QZD89193.1"/>
    <property type="molecule type" value="Genomic_DNA"/>
</dbReference>
<keyword evidence="3" id="KW-1185">Reference proteome</keyword>
<dbReference type="PANTHER" id="PTHR45947:SF3">
    <property type="entry name" value="SULFOQUINOVOSYL TRANSFERASE SQD2"/>
    <property type="match status" value="1"/>
</dbReference>
<sequence length="391" mass="42781">MDETPGQHSKLPQVAILFAQFAAYHVDRVEAVARRLKGRAEVLAVEYATTSAVYAWEPAEGIEHARHVTLFPGQSYHDLGKMERYRAAKKALAGADMVCVGVPYSRPDIIALSWRLAAAGKRMVLMTESKFDDFPRRLAREQAKAKLLSPYKAAIVGGLRQRDYLQFLGFGDKPIVPGYDTVGLDRIRAQGGGETVRWEDRDFLFVGRFVAKKNLNVLLAAYARYRELAGAAARRLVLAGDGELADDLKAQAGEGVEFTGFLKAEAVSQQLARALALCLVSTEEQWGLVVNEAAAFGVPSIVSQAVGSRDALVRNGVNGYVVEPQSIESIARAMLALSQSEQAWQRYSDATAERAHLGDTERFADAVEALFDPTSEGASRALKFWQEISEG</sequence>